<dbReference type="PANTHER" id="PTHR40465">
    <property type="entry name" value="CHROMOSOME 1, WHOLE GENOME SHOTGUN SEQUENCE"/>
    <property type="match status" value="1"/>
</dbReference>
<evidence type="ECO:0000256" key="2">
    <source>
        <dbReference type="SAM" id="Phobius"/>
    </source>
</evidence>
<dbReference type="InterPro" id="IPR045339">
    <property type="entry name" value="DUF6534"/>
</dbReference>
<dbReference type="Proteomes" id="UP001215151">
    <property type="component" value="Unassembled WGS sequence"/>
</dbReference>
<feature type="domain" description="DUF6534" evidence="3">
    <location>
        <begin position="114"/>
        <end position="199"/>
    </location>
</feature>
<protein>
    <recommendedName>
        <fullName evidence="3">DUF6534 domain-containing protein</fullName>
    </recommendedName>
</protein>
<feature type="transmembrane region" description="Helical" evidence="2">
    <location>
        <begin position="72"/>
        <end position="92"/>
    </location>
</feature>
<evidence type="ECO:0000313" key="5">
    <source>
        <dbReference type="Proteomes" id="UP001215151"/>
    </source>
</evidence>
<sequence>MSTTPSSAPDDTLGAILVGTFISLVIYGITLHQAYEYFRRYPQDALLLKILVVVVLFFAWRAWRVAPRLRFMVVFAGLLLFGELVATVELFATSRTSGTAGMLWMIATGALLGVTADSLLTIGLIMALHYSRTGFKRTDSRIDILIMYSVNTGLLTGLFNLLIVVFAFTEQNTLMYVTAAFVGLKMYATTLLAALNSRQFAATQNRENMSRADFVFGSGGLQASSQTSGACGHDDQRSDQAMGSRNETAVVELRVLSKLIT</sequence>
<dbReference type="Pfam" id="PF20152">
    <property type="entry name" value="DUF6534"/>
    <property type="match status" value="1"/>
</dbReference>
<feature type="transmembrane region" description="Helical" evidence="2">
    <location>
        <begin position="12"/>
        <end position="35"/>
    </location>
</feature>
<feature type="transmembrane region" description="Helical" evidence="2">
    <location>
        <begin position="174"/>
        <end position="195"/>
    </location>
</feature>
<proteinExistence type="predicted"/>
<organism evidence="4 5">
    <name type="scientific">Trametes cubensis</name>
    <dbReference type="NCBI Taxonomy" id="1111947"/>
    <lineage>
        <taxon>Eukaryota</taxon>
        <taxon>Fungi</taxon>
        <taxon>Dikarya</taxon>
        <taxon>Basidiomycota</taxon>
        <taxon>Agaricomycotina</taxon>
        <taxon>Agaricomycetes</taxon>
        <taxon>Polyporales</taxon>
        <taxon>Polyporaceae</taxon>
        <taxon>Trametes</taxon>
    </lineage>
</organism>
<evidence type="ECO:0000259" key="3">
    <source>
        <dbReference type="Pfam" id="PF20152"/>
    </source>
</evidence>
<comment type="caution">
    <text evidence="4">The sequence shown here is derived from an EMBL/GenBank/DDBJ whole genome shotgun (WGS) entry which is preliminary data.</text>
</comment>
<feature type="region of interest" description="Disordered" evidence="1">
    <location>
        <begin position="225"/>
        <end position="245"/>
    </location>
</feature>
<evidence type="ECO:0000256" key="1">
    <source>
        <dbReference type="SAM" id="MobiDB-lite"/>
    </source>
</evidence>
<dbReference type="PANTHER" id="PTHR40465:SF1">
    <property type="entry name" value="DUF6534 DOMAIN-CONTAINING PROTEIN"/>
    <property type="match status" value="1"/>
</dbReference>
<gene>
    <name evidence="4" type="ORF">ONZ51_g11471</name>
</gene>
<accession>A0AAD7TI42</accession>
<evidence type="ECO:0000313" key="4">
    <source>
        <dbReference type="EMBL" id="KAJ8457537.1"/>
    </source>
</evidence>
<feature type="transmembrane region" description="Helical" evidence="2">
    <location>
        <begin position="41"/>
        <end position="60"/>
    </location>
</feature>
<reference evidence="4" key="1">
    <citation type="submission" date="2022-11" db="EMBL/GenBank/DDBJ databases">
        <title>Genome Sequence of Cubamyces cubensis.</title>
        <authorList>
            <person name="Buettner E."/>
        </authorList>
    </citation>
    <scope>NUCLEOTIDE SEQUENCE</scope>
    <source>
        <strain evidence="4">MPL-01</strain>
    </source>
</reference>
<feature type="transmembrane region" description="Helical" evidence="2">
    <location>
        <begin position="142"/>
        <end position="168"/>
    </location>
</feature>
<keyword evidence="2" id="KW-0812">Transmembrane</keyword>
<keyword evidence="5" id="KW-1185">Reference proteome</keyword>
<feature type="transmembrane region" description="Helical" evidence="2">
    <location>
        <begin position="104"/>
        <end position="130"/>
    </location>
</feature>
<dbReference type="EMBL" id="JAPEVG010000551">
    <property type="protein sequence ID" value="KAJ8457537.1"/>
    <property type="molecule type" value="Genomic_DNA"/>
</dbReference>
<keyword evidence="2" id="KW-1133">Transmembrane helix</keyword>
<dbReference type="AlphaFoldDB" id="A0AAD7TI42"/>
<name>A0AAD7TI42_9APHY</name>
<keyword evidence="2" id="KW-0472">Membrane</keyword>